<dbReference type="PROSITE" id="PS51459">
    <property type="entry name" value="FIDO"/>
    <property type="match status" value="1"/>
</dbReference>
<dbReference type="InterPro" id="IPR036597">
    <property type="entry name" value="Fido-like_dom_sf"/>
</dbReference>
<comment type="caution">
    <text evidence="2">The sequence shown here is derived from an EMBL/GenBank/DDBJ whole genome shotgun (WGS) entry which is preliminary data.</text>
</comment>
<dbReference type="Gene3D" id="1.10.3290.10">
    <property type="entry name" value="Fido-like domain"/>
    <property type="match status" value="1"/>
</dbReference>
<evidence type="ECO:0000313" key="3">
    <source>
        <dbReference type="Proteomes" id="UP000614741"/>
    </source>
</evidence>
<name>A0ABQ4DQ07_9CELL</name>
<accession>A0ABQ4DQ07</accession>
<dbReference type="EMBL" id="BONP01000026">
    <property type="protein sequence ID" value="GIG41435.1"/>
    <property type="molecule type" value="Genomic_DNA"/>
</dbReference>
<dbReference type="Pfam" id="PF02661">
    <property type="entry name" value="Fic"/>
    <property type="match status" value="1"/>
</dbReference>
<dbReference type="Proteomes" id="UP000614741">
    <property type="component" value="Unassembled WGS sequence"/>
</dbReference>
<dbReference type="InterPro" id="IPR003812">
    <property type="entry name" value="Fido"/>
</dbReference>
<proteinExistence type="predicted"/>
<organism evidence="2 3">
    <name type="scientific">Cellulomonas phragmiteti</name>
    <dbReference type="NCBI Taxonomy" id="478780"/>
    <lineage>
        <taxon>Bacteria</taxon>
        <taxon>Bacillati</taxon>
        <taxon>Actinomycetota</taxon>
        <taxon>Actinomycetes</taxon>
        <taxon>Micrococcales</taxon>
        <taxon>Cellulomonadaceae</taxon>
        <taxon>Cellulomonas</taxon>
    </lineage>
</organism>
<protein>
    <recommendedName>
        <fullName evidence="1">Fido domain-containing protein</fullName>
    </recommendedName>
</protein>
<evidence type="ECO:0000259" key="1">
    <source>
        <dbReference type="PROSITE" id="PS51459"/>
    </source>
</evidence>
<keyword evidence="3" id="KW-1185">Reference proteome</keyword>
<sequence length="210" mass="23513">MTPLEPGYGETPLDWDELAALLPDARDALPDPPTKADVYDLEQAVQTAVTEDLVDSVLDGTAGVTDVVTDHFLRDLHAQLYRDIWTWGGRLRRHELNLGVAPEQIATALRSSLDGILYRWQHTSDWTAHQLGIAVHAETVRIHPFADGNGRSTRLLADLTLLAAQRADEPPSTYDWDVDKSQYIDALRRYDQHRDPTELATTILSRPIDA</sequence>
<reference evidence="2 3" key="1">
    <citation type="submission" date="2021-01" db="EMBL/GenBank/DDBJ databases">
        <title>Whole genome shotgun sequence of Cellulomonas phragmiteti NBRC 110785.</title>
        <authorList>
            <person name="Komaki H."/>
            <person name="Tamura T."/>
        </authorList>
    </citation>
    <scope>NUCLEOTIDE SEQUENCE [LARGE SCALE GENOMIC DNA]</scope>
    <source>
        <strain evidence="2 3">NBRC 110785</strain>
    </source>
</reference>
<dbReference type="PANTHER" id="PTHR13504">
    <property type="entry name" value="FIDO DOMAIN-CONTAINING PROTEIN DDB_G0283145"/>
    <property type="match status" value="1"/>
</dbReference>
<evidence type="ECO:0000313" key="2">
    <source>
        <dbReference type="EMBL" id="GIG41435.1"/>
    </source>
</evidence>
<dbReference type="PANTHER" id="PTHR13504:SF39">
    <property type="entry name" value="CELL FILAMENTATION PROTEIN"/>
    <property type="match status" value="1"/>
</dbReference>
<dbReference type="InterPro" id="IPR040198">
    <property type="entry name" value="Fido_containing"/>
</dbReference>
<dbReference type="RefSeq" id="WP_203675720.1">
    <property type="nucleotide sequence ID" value="NZ_BONP01000026.1"/>
</dbReference>
<dbReference type="SUPFAM" id="SSF140931">
    <property type="entry name" value="Fic-like"/>
    <property type="match status" value="1"/>
</dbReference>
<gene>
    <name evidence="2" type="ORF">Cph01nite_31970</name>
</gene>
<feature type="domain" description="Fido" evidence="1">
    <location>
        <begin position="68"/>
        <end position="205"/>
    </location>
</feature>